<evidence type="ECO:0000256" key="4">
    <source>
        <dbReference type="ARBA" id="ARBA00022801"/>
    </source>
</evidence>
<dbReference type="SUPFAM" id="SSF51445">
    <property type="entry name" value="(Trans)glycosidases"/>
    <property type="match status" value="1"/>
</dbReference>
<evidence type="ECO:0000256" key="2">
    <source>
        <dbReference type="ARBA" id="ARBA00005336"/>
    </source>
</evidence>
<name>A0ABV8CBU4_9GAMM</name>
<dbReference type="InterPro" id="IPR036962">
    <property type="entry name" value="Glyco_hydro_3_N_sf"/>
</dbReference>
<dbReference type="InterPro" id="IPR001764">
    <property type="entry name" value="Glyco_hydro_3_N"/>
</dbReference>
<dbReference type="RefSeq" id="WP_382340375.1">
    <property type="nucleotide sequence ID" value="NZ_JBHSAB010000001.1"/>
</dbReference>
<keyword evidence="8" id="KW-1185">Reference proteome</keyword>
<dbReference type="Gene3D" id="3.20.20.300">
    <property type="entry name" value="Glycoside hydrolase, family 3, N-terminal domain"/>
    <property type="match status" value="1"/>
</dbReference>
<accession>A0ABV8CBU4</accession>
<dbReference type="InterPro" id="IPR017853">
    <property type="entry name" value="GH"/>
</dbReference>
<evidence type="ECO:0000259" key="6">
    <source>
        <dbReference type="Pfam" id="PF00933"/>
    </source>
</evidence>
<dbReference type="GO" id="GO:0016798">
    <property type="term" value="F:hydrolase activity, acting on glycosyl bonds"/>
    <property type="evidence" value="ECO:0007669"/>
    <property type="project" value="UniProtKB-KW"/>
</dbReference>
<feature type="domain" description="Glycoside hydrolase family 3 N-terminal" evidence="6">
    <location>
        <begin position="4"/>
        <end position="345"/>
    </location>
</feature>
<dbReference type="Proteomes" id="UP001595758">
    <property type="component" value="Unassembled WGS sequence"/>
</dbReference>
<dbReference type="Pfam" id="PF00933">
    <property type="entry name" value="Glyco_hydro_3"/>
    <property type="match status" value="1"/>
</dbReference>
<protein>
    <recommendedName>
        <fullName evidence="3">beta-N-acetylhexosaminidase</fullName>
        <ecNumber evidence="3">3.2.1.52</ecNumber>
    </recommendedName>
</protein>
<dbReference type="InterPro" id="IPR050226">
    <property type="entry name" value="NagZ_Beta-hexosaminidase"/>
</dbReference>
<comment type="catalytic activity">
    <reaction evidence="1">
        <text>Hydrolysis of terminal non-reducing N-acetyl-D-hexosamine residues in N-acetyl-beta-D-hexosaminides.</text>
        <dbReference type="EC" id="3.2.1.52"/>
    </reaction>
</comment>
<comment type="similarity">
    <text evidence="2">Belongs to the glycosyl hydrolase 3 family.</text>
</comment>
<gene>
    <name evidence="7" type="ORF">ACFORL_01420</name>
</gene>
<dbReference type="PANTHER" id="PTHR30480:SF13">
    <property type="entry name" value="BETA-HEXOSAMINIDASE"/>
    <property type="match status" value="1"/>
</dbReference>
<evidence type="ECO:0000256" key="5">
    <source>
        <dbReference type="ARBA" id="ARBA00023295"/>
    </source>
</evidence>
<evidence type="ECO:0000313" key="8">
    <source>
        <dbReference type="Proteomes" id="UP001595758"/>
    </source>
</evidence>
<dbReference type="EC" id="3.2.1.52" evidence="3"/>
<dbReference type="EMBL" id="JBHSAB010000001">
    <property type="protein sequence ID" value="MFC3907740.1"/>
    <property type="molecule type" value="Genomic_DNA"/>
</dbReference>
<proteinExistence type="inferred from homology"/>
<keyword evidence="5 7" id="KW-0326">Glycosidase</keyword>
<reference evidence="8" key="1">
    <citation type="journal article" date="2019" name="Int. J. Syst. Evol. Microbiol.">
        <title>The Global Catalogue of Microorganisms (GCM) 10K type strain sequencing project: providing services to taxonomists for standard genome sequencing and annotation.</title>
        <authorList>
            <consortium name="The Broad Institute Genomics Platform"/>
            <consortium name="The Broad Institute Genome Sequencing Center for Infectious Disease"/>
            <person name="Wu L."/>
            <person name="Ma J."/>
        </authorList>
    </citation>
    <scope>NUCLEOTIDE SEQUENCE [LARGE SCALE GENOMIC DNA]</scope>
    <source>
        <strain evidence="8">CCUG 59858</strain>
    </source>
</reference>
<dbReference type="PANTHER" id="PTHR30480">
    <property type="entry name" value="BETA-HEXOSAMINIDASE-RELATED"/>
    <property type="match status" value="1"/>
</dbReference>
<evidence type="ECO:0000256" key="3">
    <source>
        <dbReference type="ARBA" id="ARBA00012663"/>
    </source>
</evidence>
<organism evidence="7 8">
    <name type="scientific">Legionella dresdenensis</name>
    <dbReference type="NCBI Taxonomy" id="450200"/>
    <lineage>
        <taxon>Bacteria</taxon>
        <taxon>Pseudomonadati</taxon>
        <taxon>Pseudomonadota</taxon>
        <taxon>Gammaproteobacteria</taxon>
        <taxon>Legionellales</taxon>
        <taxon>Legionellaceae</taxon>
        <taxon>Legionella</taxon>
    </lineage>
</organism>
<evidence type="ECO:0000313" key="7">
    <source>
        <dbReference type="EMBL" id="MFC3907740.1"/>
    </source>
</evidence>
<sequence>MISLRQKIAQMLLIGFNGTEINESSPVSQWLLNDGLGGVILFDYDLANARQGKNLVNQMQIIHLNRMLNHFSHNSATGKQLPLFIAIDYEGGAVDRLAKIEGCMQTKSPEQAANLPSGQKHAYWLEMAETLKFLGFNLNFAPVVDLNLTTESGIIGRLGRSFGAGSQEVVKNANEFVKIFADLGITCCYKHFPGHGSASGDTHLGFVDVTDTFDADELVPYTALSQSDEATAMIMTAHVINRNLDPDGLPATLSKPILSGLLRQQLGFDGVIISDDLQMKAISDHYPLKEALAMTINAGADMVIIANQLGEISAPEVIDTIVDLVNDGVITVSRIEQAFARIARLKQTQSELA</sequence>
<keyword evidence="4 7" id="KW-0378">Hydrolase</keyword>
<comment type="caution">
    <text evidence="7">The sequence shown here is derived from an EMBL/GenBank/DDBJ whole genome shotgun (WGS) entry which is preliminary data.</text>
</comment>
<evidence type="ECO:0000256" key="1">
    <source>
        <dbReference type="ARBA" id="ARBA00001231"/>
    </source>
</evidence>